<feature type="region of interest" description="Disordered" evidence="1">
    <location>
        <begin position="1"/>
        <end position="70"/>
    </location>
</feature>
<evidence type="ECO:0000313" key="3">
    <source>
        <dbReference type="Proteomes" id="UP000436088"/>
    </source>
</evidence>
<gene>
    <name evidence="2" type="ORF">F3Y22_tig00005265pilonHSYRG00016</name>
</gene>
<keyword evidence="3" id="KW-1185">Reference proteome</keyword>
<accession>A0A6A3CF71</accession>
<evidence type="ECO:0000313" key="2">
    <source>
        <dbReference type="EMBL" id="KAE8727880.1"/>
    </source>
</evidence>
<sequence length="205" mass="22394">MKGMMSQPPTDHGKISEPKSTQPPTVSSDYAPYPKLDPTDVAPTPQNWSSVSMGSQSDSNPHPAPISTSAAPPCLPSPILTCLRHQFNRLPSRVAYWLQFMLKTGPSFADAAVGKIAQTTKVIADGGYEKIFGTTFETVPAEKLLKTYACYLSPRLVLLLEFYTCRPKSLLLATTHWHIKLVTRLNIAIISAVKNLQGALQPRSS</sequence>
<reference evidence="2" key="1">
    <citation type="submission" date="2019-09" db="EMBL/GenBank/DDBJ databases">
        <title>Draft genome information of white flower Hibiscus syriacus.</title>
        <authorList>
            <person name="Kim Y.-M."/>
        </authorList>
    </citation>
    <scope>NUCLEOTIDE SEQUENCE [LARGE SCALE GENOMIC DNA]</scope>
    <source>
        <strain evidence="2">YM2019G1</strain>
    </source>
</reference>
<dbReference type="AlphaFoldDB" id="A0A6A3CF71"/>
<comment type="caution">
    <text evidence="2">The sequence shown here is derived from an EMBL/GenBank/DDBJ whole genome shotgun (WGS) entry which is preliminary data.</text>
</comment>
<evidence type="ECO:0000256" key="1">
    <source>
        <dbReference type="SAM" id="MobiDB-lite"/>
    </source>
</evidence>
<feature type="compositionally biased region" description="Polar residues" evidence="1">
    <location>
        <begin position="18"/>
        <end position="28"/>
    </location>
</feature>
<evidence type="ECO:0008006" key="4">
    <source>
        <dbReference type="Google" id="ProtNLM"/>
    </source>
</evidence>
<proteinExistence type="predicted"/>
<dbReference type="EMBL" id="VEPZ02000299">
    <property type="protein sequence ID" value="KAE8727880.1"/>
    <property type="molecule type" value="Genomic_DNA"/>
</dbReference>
<feature type="compositionally biased region" description="Polar residues" evidence="1">
    <location>
        <begin position="44"/>
        <end position="70"/>
    </location>
</feature>
<organism evidence="2 3">
    <name type="scientific">Hibiscus syriacus</name>
    <name type="common">Rose of Sharon</name>
    <dbReference type="NCBI Taxonomy" id="106335"/>
    <lineage>
        <taxon>Eukaryota</taxon>
        <taxon>Viridiplantae</taxon>
        <taxon>Streptophyta</taxon>
        <taxon>Embryophyta</taxon>
        <taxon>Tracheophyta</taxon>
        <taxon>Spermatophyta</taxon>
        <taxon>Magnoliopsida</taxon>
        <taxon>eudicotyledons</taxon>
        <taxon>Gunneridae</taxon>
        <taxon>Pentapetalae</taxon>
        <taxon>rosids</taxon>
        <taxon>malvids</taxon>
        <taxon>Malvales</taxon>
        <taxon>Malvaceae</taxon>
        <taxon>Malvoideae</taxon>
        <taxon>Hibiscus</taxon>
    </lineage>
</organism>
<protein>
    <recommendedName>
        <fullName evidence="4">GEM-like protein 1</fullName>
    </recommendedName>
</protein>
<name>A0A6A3CF71_HIBSY</name>
<dbReference type="InterPro" id="IPR037848">
    <property type="entry name" value="GEM-like"/>
</dbReference>
<dbReference type="Proteomes" id="UP000436088">
    <property type="component" value="Unassembled WGS sequence"/>
</dbReference>
<dbReference type="PANTHER" id="PTHR31969">
    <property type="entry name" value="GEM-LIKE PROTEIN 2"/>
    <property type="match status" value="1"/>
</dbReference>